<reference evidence="6" key="1">
    <citation type="journal article" date="2021" name="PeerJ">
        <title>Extensive microbial diversity within the chicken gut microbiome revealed by metagenomics and culture.</title>
        <authorList>
            <person name="Gilroy R."/>
            <person name="Ravi A."/>
            <person name="Getino M."/>
            <person name="Pursley I."/>
            <person name="Horton D.L."/>
            <person name="Alikhan N.F."/>
            <person name="Baker D."/>
            <person name="Gharbi K."/>
            <person name="Hall N."/>
            <person name="Watson M."/>
            <person name="Adriaenssens E.M."/>
            <person name="Foster-Nyarko E."/>
            <person name="Jarju S."/>
            <person name="Secka A."/>
            <person name="Antonio M."/>
            <person name="Oren A."/>
            <person name="Chaudhuri R.R."/>
            <person name="La Ragione R."/>
            <person name="Hildebrand F."/>
            <person name="Pallen M.J."/>
        </authorList>
    </citation>
    <scope>NUCLEOTIDE SEQUENCE</scope>
    <source>
        <strain evidence="6">CHK191-13928</strain>
    </source>
</reference>
<comment type="caution">
    <text evidence="6">The sequence shown here is derived from an EMBL/GenBank/DDBJ whole genome shotgun (WGS) entry which is preliminary data.</text>
</comment>
<evidence type="ECO:0000259" key="5">
    <source>
        <dbReference type="Pfam" id="PF18657"/>
    </source>
</evidence>
<evidence type="ECO:0000256" key="3">
    <source>
        <dbReference type="SAM" id="SignalP"/>
    </source>
</evidence>
<dbReference type="Proteomes" id="UP000886721">
    <property type="component" value="Unassembled WGS sequence"/>
</dbReference>
<keyword evidence="3" id="KW-0732">Signal</keyword>
<evidence type="ECO:0000256" key="1">
    <source>
        <dbReference type="SAM" id="MobiDB-lite"/>
    </source>
</evidence>
<accession>A0A9D1WWK3</accession>
<dbReference type="EMBL" id="DXEM01000032">
    <property type="protein sequence ID" value="HIX68573.1"/>
    <property type="molecule type" value="Genomic_DNA"/>
</dbReference>
<dbReference type="InterPro" id="IPR022038">
    <property type="entry name" value="Ig-like_bact"/>
</dbReference>
<feature type="compositionally biased region" description="Basic and acidic residues" evidence="1">
    <location>
        <begin position="1417"/>
        <end position="1460"/>
    </location>
</feature>
<feature type="domain" description="Ig-like" evidence="4">
    <location>
        <begin position="786"/>
        <end position="850"/>
    </location>
</feature>
<organism evidence="6 7">
    <name type="scientific">Candidatus Anaerostipes excrementavium</name>
    <dbReference type="NCBI Taxonomy" id="2838463"/>
    <lineage>
        <taxon>Bacteria</taxon>
        <taxon>Bacillati</taxon>
        <taxon>Bacillota</taxon>
        <taxon>Clostridia</taxon>
        <taxon>Lachnospirales</taxon>
        <taxon>Lachnospiraceae</taxon>
        <taxon>Anaerostipes</taxon>
    </lineage>
</organism>
<reference evidence="6" key="2">
    <citation type="submission" date="2021-04" db="EMBL/GenBank/DDBJ databases">
        <authorList>
            <person name="Gilroy R."/>
        </authorList>
    </citation>
    <scope>NUCLEOTIDE SEQUENCE</scope>
    <source>
        <strain evidence="6">CHK191-13928</strain>
    </source>
</reference>
<dbReference type="Gene3D" id="2.60.40.3630">
    <property type="match status" value="1"/>
</dbReference>
<feature type="compositionally biased region" description="Basic and acidic residues" evidence="1">
    <location>
        <begin position="1477"/>
        <end position="1500"/>
    </location>
</feature>
<feature type="region of interest" description="Disordered" evidence="1">
    <location>
        <begin position="1414"/>
        <end position="1522"/>
    </location>
</feature>
<proteinExistence type="predicted"/>
<feature type="signal peptide" evidence="3">
    <location>
        <begin position="1"/>
        <end position="34"/>
    </location>
</feature>
<feature type="chain" id="PRO_5038450633" evidence="3">
    <location>
        <begin position="35"/>
        <end position="1553"/>
    </location>
</feature>
<dbReference type="Pfam" id="PF18657">
    <property type="entry name" value="YDG"/>
    <property type="match status" value="2"/>
</dbReference>
<gene>
    <name evidence="6" type="ORF">H9735_10705</name>
</gene>
<evidence type="ECO:0000256" key="2">
    <source>
        <dbReference type="SAM" id="Phobius"/>
    </source>
</evidence>
<dbReference type="Pfam" id="PF07523">
    <property type="entry name" value="Big_3"/>
    <property type="match status" value="1"/>
</dbReference>
<dbReference type="PANTHER" id="PTHR41775">
    <property type="entry name" value="SECRETED PROTEIN-RELATED"/>
    <property type="match status" value="1"/>
</dbReference>
<keyword evidence="2" id="KW-1133">Transmembrane helix</keyword>
<feature type="domain" description="YDG" evidence="5">
    <location>
        <begin position="971"/>
        <end position="1046"/>
    </location>
</feature>
<feature type="transmembrane region" description="Helical" evidence="2">
    <location>
        <begin position="1528"/>
        <end position="1546"/>
    </location>
</feature>
<sequence length="1553" mass="169198">MKKSIFSRAKRRRMLAAFLCVALLITAIPLRASAAGQQKDVTTRANVVLFAYFSDETDTDWFNKISEDGYTDNNTKGMTNVQRYINYYNGSQNRSFSTYMSKISGGTYAVKNIFPQYDEATGKVTPLKLSMTEEEVKKKTKLECDGDIVLKLAEDIDLSQWKNQLDLDRDGVIDNVSIVLQGADSTDARSTMRSHKFNYTMSKWKGTDLSTNTFNMLNTDALNGKRAGLISHEYLHSLNYPDLYRQTDGDYPVGNWDIMSGDGRFMTYPLAYLRMAISGWAKVPDIDDAKQKETNNNDNTITYDLELETISDTNLDNAVMITSPVNPYEKFVIEVREKPADYYNGDTLDAGIPKSGVIVYRVDTTVGGFSNFDGKTGVYVFGPRNGKMREDAALDADNPSYGNADLDETSNAITYSDGTNTGIVVSNVGNIQNGKVSLKVTVPDWSSLDAWKDTTGVMGESVSLVDLDDKSTAVVQDAQQKDVKFYEYTNGKWTDSSLPDLEDSNRIYNIKLISFKNKIFASYVDMDGKGHVKVLEGSSWKDVVDQYNKSVGNVSNSQLDIGVAGDQLYISYVLDFKKLYARKIIVGDSVIQLGDVMSVANPTASRNYISSPRVLEQKGNLVIAYRDDDDIKLKKYDGTSAFTTLADAGQSSSYDVITYNQELYFVSASASELTVKKYNAAENTWKEYASDAIDSDSPKLAVAQGNLYVVTGPATSGKTGVYVYEVTEGKLTKEGLAVDSGVNGTNYSMIASGDTLLIGYREWMSGNAVIKEKTISNALLSLTITPPDKVSYTVGDEMSLKGLKVTANYQKNTRELKEGEYTVTGFGTEENGKLIAKTLGEQTATVTLKSDTNIKNTFTFLVSEVPSITSITSVKNNGTVSKDFVYGDKMDVTVETTGADGKKMALYYRKPDGALIKLTEPVTVKDGTPVTFSYDTTKKILPTGENLRIAVCSVDGDSVSLKDSTEISLAKKKLTASITGTLDKTYDGTTTAPKAAALSLDGVLNQEASVSGTIEYESPDAKNQTLSVKNFKVDYVSGADDYYITPEAPTKTGTIRKAAAPQTSQKYLMVSNNTKYNYSYDLNQLLPSLSGVQKWGGISYELQKPIALGDYYKDGAEIKDGKLTLPIEDVSSTAETEIGTIKITVKSSNFEDFTVPLTVKSSNRKIPTGTVTTQGTLTYGQALNNLKLTANMIDPDSKTAVAGTITWKDGSIVPNAGKYQAEWRFVPNDSAYAEITGVKEIQVDRKSVTVTFDMEGTTTKTYDGTVSLPKGAKINVKDIKGIFDKDDVTVSDQFTAAYASADAGTKKIVVSGLTLTGSARQNYKLETPAALEVETGITKANPKKAKDITCGKLEAGKPLSSISLSGSFTGVNDEVLEGTLSWKDPDAAFNAGTHTAKWVFTPKSANYAPIEGSIEITVEKKDDSSDEPSTDKPSEDKPSTDKPSEDRPSTEKPSEEKPSTEKPSGGEASTEQSGTGKPEEKPATTEQKESDSKTSDENKQSSKSKASSVDKKKKNTVKAGDEADPARLILLLVLSLLSMGIFIFIIKRENAKK</sequence>
<evidence type="ECO:0000259" key="4">
    <source>
        <dbReference type="Pfam" id="PF07523"/>
    </source>
</evidence>
<dbReference type="InterPro" id="IPR041248">
    <property type="entry name" value="YDG"/>
</dbReference>
<keyword evidence="2" id="KW-0472">Membrane</keyword>
<name>A0A9D1WWK3_9FIRM</name>
<keyword evidence="2" id="KW-0812">Transmembrane</keyword>
<feature type="domain" description="YDG" evidence="5">
    <location>
        <begin position="1249"/>
        <end position="1328"/>
    </location>
</feature>
<protein>
    <submittedName>
        <fullName evidence="6">Bacterial Ig-like domain-containing protein</fullName>
    </submittedName>
</protein>
<evidence type="ECO:0000313" key="6">
    <source>
        <dbReference type="EMBL" id="HIX68573.1"/>
    </source>
</evidence>
<evidence type="ECO:0000313" key="7">
    <source>
        <dbReference type="Proteomes" id="UP000886721"/>
    </source>
</evidence>
<dbReference type="PANTHER" id="PTHR41775:SF1">
    <property type="entry name" value="PEPTIDASE M6-LIKE DOMAIN-CONTAINING PROTEIN"/>
    <property type="match status" value="1"/>
</dbReference>